<dbReference type="InterPro" id="IPR015798">
    <property type="entry name" value="Cu_amine_oxidase_C"/>
</dbReference>
<dbReference type="InterPro" id="IPR049948">
    <property type="entry name" value="Cu_Am_ox_TPQ-bd"/>
</dbReference>
<dbReference type="PROSITE" id="PS01164">
    <property type="entry name" value="COPPER_AMINE_OXID_1"/>
    <property type="match status" value="1"/>
</dbReference>
<dbReference type="EC" id="1.4.3.-" evidence="9"/>
<accession>A0A0N1NZ55</accession>
<comment type="cofactor">
    <cofactor evidence="1">
        <name>Cu cation</name>
        <dbReference type="ChEBI" id="CHEBI:23378"/>
    </cofactor>
</comment>
<protein>
    <recommendedName>
        <fullName evidence="9">Amine oxidase</fullName>
        <ecNumber evidence="9">1.4.3.-</ecNumber>
    </recommendedName>
</protein>
<dbReference type="GO" id="GO:0048038">
    <property type="term" value="F:quinone binding"/>
    <property type="evidence" value="ECO:0007669"/>
    <property type="project" value="InterPro"/>
</dbReference>
<evidence type="ECO:0000256" key="5">
    <source>
        <dbReference type="ARBA" id="ARBA00023002"/>
    </source>
</evidence>
<dbReference type="InterPro" id="IPR016182">
    <property type="entry name" value="Cu_amine_oxidase_N-reg"/>
</dbReference>
<dbReference type="RefSeq" id="XP_017998059.1">
    <property type="nucleotide sequence ID" value="XM_018140829.1"/>
</dbReference>
<dbReference type="STRING" id="1664694.A0A0N1NZ55"/>
<feature type="domain" description="DUF1965" evidence="11">
    <location>
        <begin position="286"/>
        <end position="335"/>
    </location>
</feature>
<keyword evidence="13" id="KW-1185">Reference proteome</keyword>
<feature type="active site" description="Proton acceptor" evidence="7">
    <location>
        <position position="435"/>
    </location>
</feature>
<dbReference type="GO" id="GO:0005886">
    <property type="term" value="C:plasma membrane"/>
    <property type="evidence" value="ECO:0007669"/>
    <property type="project" value="TreeGrafter"/>
</dbReference>
<feature type="domain" description="Copper amine oxidase catalytic" evidence="10">
    <location>
        <begin position="361"/>
        <end position="763"/>
    </location>
</feature>
<dbReference type="InterPro" id="IPR015328">
    <property type="entry name" value="DUF1965"/>
</dbReference>
<dbReference type="Gene3D" id="2.70.98.20">
    <property type="entry name" value="Copper amine oxidase, catalytic domain"/>
    <property type="match status" value="1"/>
</dbReference>
<evidence type="ECO:0000256" key="8">
    <source>
        <dbReference type="PIRSR" id="PIRSR600269-51"/>
    </source>
</evidence>
<dbReference type="GO" id="GO:0009308">
    <property type="term" value="P:amine metabolic process"/>
    <property type="evidence" value="ECO:0007669"/>
    <property type="project" value="UniProtKB-UniRule"/>
</dbReference>
<comment type="similarity">
    <text evidence="2 9">Belongs to the copper/topaquinone oxidase family.</text>
</comment>
<dbReference type="PANTHER" id="PTHR10638">
    <property type="entry name" value="COPPER AMINE OXIDASE"/>
    <property type="match status" value="1"/>
</dbReference>
<dbReference type="EMBL" id="LFJN01000020">
    <property type="protein sequence ID" value="KPI38096.1"/>
    <property type="molecule type" value="Genomic_DNA"/>
</dbReference>
<comment type="PTM">
    <text evidence="8 9">Topaquinone (TPQ) is generated by copper-dependent autoxidation of a specific tyrosyl residue.</text>
</comment>
<evidence type="ECO:0000256" key="2">
    <source>
        <dbReference type="ARBA" id="ARBA00007983"/>
    </source>
</evidence>
<evidence type="ECO:0000256" key="9">
    <source>
        <dbReference type="RuleBase" id="RU000672"/>
    </source>
</evidence>
<keyword evidence="5 9" id="KW-0560">Oxidoreductase</keyword>
<evidence type="ECO:0000259" key="10">
    <source>
        <dbReference type="Pfam" id="PF01179"/>
    </source>
</evidence>
<dbReference type="InterPro" id="IPR000269">
    <property type="entry name" value="Cu_amine_oxidase"/>
</dbReference>
<dbReference type="InterPro" id="IPR036460">
    <property type="entry name" value="Cu_amine_oxidase_C_sf"/>
</dbReference>
<evidence type="ECO:0000256" key="3">
    <source>
        <dbReference type="ARBA" id="ARBA00022723"/>
    </source>
</evidence>
<dbReference type="Pfam" id="PF09248">
    <property type="entry name" value="DUF1965"/>
    <property type="match status" value="1"/>
</dbReference>
<dbReference type="Gene3D" id="3.10.450.40">
    <property type="match status" value="2"/>
</dbReference>
<dbReference type="PANTHER" id="PTHR10638:SF20">
    <property type="entry name" value="AMINE OXIDASE"/>
    <property type="match status" value="1"/>
</dbReference>
<evidence type="ECO:0000259" key="11">
    <source>
        <dbReference type="Pfam" id="PF09248"/>
    </source>
</evidence>
<dbReference type="SUPFAM" id="SSF54416">
    <property type="entry name" value="Amine oxidase N-terminal region"/>
    <property type="match status" value="2"/>
</dbReference>
<dbReference type="SUPFAM" id="SSF49998">
    <property type="entry name" value="Amine oxidase catalytic domain"/>
    <property type="match status" value="1"/>
</dbReference>
<keyword evidence="6 9" id="KW-0186">Copper</keyword>
<dbReference type="Pfam" id="PF01179">
    <property type="entry name" value="Cu_amine_oxid"/>
    <property type="match status" value="1"/>
</dbReference>
<dbReference type="AlphaFoldDB" id="A0A0N1NZ55"/>
<sequence length="813" mass="90495">MCTSAAEAVSPYFSGERYELGRPESAPTTMWFKSILLLLAAASLGLSAPNARYSSTTRAGWQPTSPRTDRRSLLSRDTCTLPEEIPTAAPKANPFVALSQQEIDDLANWLLAPAQGLNLTSTSSPNISLSDNYIWHIDVLKPNKSDVLSYLDGSGAVPRYARVTLIQGGLRVPIVAEYSVGPLPISNSTQIGSLDNIYNGPNGARLLWSAGPVDPVRSAAIDNLMNMTLSPIADMTNDLLDMAFYGSSDNRSTMTYFMQSPASTDGERTLFWSPFRRNVMEPWDSPSDLYIQFDITGTDASLWTSLKAVYNLQVYDSVQDFYNAWKDGNVTKSPPPATDISFLYKNQTGPVRDLEDRFAPTILALDGNRFKVDRQEQYVEYLGWTFYMRFDYDVGVQFYDIKFKGERVLYELSLQDAIAQYAGNNPFQAGTGYMDRFYGIGASSIKMIPGYDCPYHSVYLDGNYSTTTQQAYTQDSAICIFETDIGTPITRHNNPVWAQATKGSQLVVRMVATVGNYDYLWDYGFFVDGTITVDAHASGYIQGNYFRPDDEGQWGPRVAETLAGTLHTHVMNFKADFDLIDEKNTFVKTDIVVENITQPWFTELGAFEMMRYNISDVETEDDGLINLPPNGQTMFTVVNKDQLNEWGVPRGYRVLPGLSNVILASQNSPFFLKNAQFAKQPIAVSRQHDNEPSSTATLNQNVPQAPLTEFYKFFDGESLVQQDLVTWVNLGMHHYTRAEDIPNTLMSEAHSSIMFAPQNWGNTELTKDLSNAVMMYAEGPENQIVIDTNGVEPPACLPLGPEDSLVGVFSVEG</sequence>
<dbReference type="VEuPathDB" id="FungiDB:AB675_1193"/>
<dbReference type="GO" id="GO:0005507">
    <property type="term" value="F:copper ion binding"/>
    <property type="evidence" value="ECO:0007669"/>
    <property type="project" value="InterPro"/>
</dbReference>
<comment type="caution">
    <text evidence="12">The sequence shown here is derived from an EMBL/GenBank/DDBJ whole genome shotgun (WGS) entry which is preliminary data.</text>
</comment>
<gene>
    <name evidence="12" type="ORF">AB675_1193</name>
</gene>
<evidence type="ECO:0000256" key="6">
    <source>
        <dbReference type="ARBA" id="ARBA00023008"/>
    </source>
</evidence>
<evidence type="ECO:0000256" key="1">
    <source>
        <dbReference type="ARBA" id="ARBA00001935"/>
    </source>
</evidence>
<evidence type="ECO:0000256" key="7">
    <source>
        <dbReference type="PIRSR" id="PIRSR600269-50"/>
    </source>
</evidence>
<dbReference type="GO" id="GO:0008131">
    <property type="term" value="F:primary methylamine oxidase activity"/>
    <property type="evidence" value="ECO:0007669"/>
    <property type="project" value="InterPro"/>
</dbReference>
<keyword evidence="3 9" id="KW-0479">Metal-binding</keyword>
<keyword evidence="4 7" id="KW-0801">TPQ</keyword>
<name>A0A0N1NZ55_9EURO</name>
<reference evidence="12 13" key="1">
    <citation type="submission" date="2015-06" db="EMBL/GenBank/DDBJ databases">
        <title>Draft genome of the ant-associated black yeast Phialophora attae CBS 131958.</title>
        <authorList>
            <person name="Moreno L.F."/>
            <person name="Stielow B.J."/>
            <person name="de Hoog S."/>
            <person name="Vicente V.A."/>
            <person name="Weiss V.A."/>
            <person name="de Vries M."/>
            <person name="Cruz L.M."/>
            <person name="Souza E.M."/>
        </authorList>
    </citation>
    <scope>NUCLEOTIDE SEQUENCE [LARGE SCALE GENOMIC DNA]</scope>
    <source>
        <strain evidence="12 13">CBS 131958</strain>
    </source>
</reference>
<feature type="active site" description="Schiff-base intermediate with substrate; via topaquinone" evidence="7">
    <location>
        <position position="517"/>
    </location>
</feature>
<proteinExistence type="inferred from homology"/>
<dbReference type="OrthoDB" id="3341590at2759"/>
<feature type="modified residue" description="2',4',5'-topaquinone" evidence="8">
    <location>
        <position position="517"/>
    </location>
</feature>
<evidence type="ECO:0000313" key="13">
    <source>
        <dbReference type="Proteomes" id="UP000038010"/>
    </source>
</evidence>
<dbReference type="Proteomes" id="UP000038010">
    <property type="component" value="Unassembled WGS sequence"/>
</dbReference>
<comment type="cofactor">
    <cofactor evidence="9">
        <name>Cu cation</name>
        <dbReference type="ChEBI" id="CHEBI:23378"/>
    </cofactor>
    <text evidence="9">Contains 1 topaquinone per subunit.</text>
</comment>
<dbReference type="PRINTS" id="PR00766">
    <property type="entry name" value="CUDAOXIDASE"/>
</dbReference>
<dbReference type="GeneID" id="28732699"/>
<evidence type="ECO:0000256" key="4">
    <source>
        <dbReference type="ARBA" id="ARBA00022772"/>
    </source>
</evidence>
<evidence type="ECO:0000313" key="12">
    <source>
        <dbReference type="EMBL" id="KPI38096.1"/>
    </source>
</evidence>
<organism evidence="12 13">
    <name type="scientific">Cyphellophora attinorum</name>
    <dbReference type="NCBI Taxonomy" id="1664694"/>
    <lineage>
        <taxon>Eukaryota</taxon>
        <taxon>Fungi</taxon>
        <taxon>Dikarya</taxon>
        <taxon>Ascomycota</taxon>
        <taxon>Pezizomycotina</taxon>
        <taxon>Eurotiomycetes</taxon>
        <taxon>Chaetothyriomycetidae</taxon>
        <taxon>Chaetothyriales</taxon>
        <taxon>Cyphellophoraceae</taxon>
        <taxon>Cyphellophora</taxon>
    </lineage>
</organism>